<feature type="transmembrane region" description="Helical" evidence="8">
    <location>
        <begin position="70"/>
        <end position="92"/>
    </location>
</feature>
<comment type="subcellular location">
    <subcellularLocation>
        <location evidence="1">Cell membrane</location>
        <topology evidence="1">Multi-pass membrane protein</topology>
    </subcellularLocation>
</comment>
<sequence length="316" mass="34282">MFLPTFTTVFSAVFQLFIISAVAGVLVRTKIVSQTHIQALSAVTVNIFLPCLIVVKTVSQFDPSGFAQWWILPLAGVLISLAGLGMAFALFGRRPEKRAYISMASFQNAIYIVLPIGQLVFPDQFDRLALYCFLLILGLSPIMWSVGKVLISGDKDAAIRWQDFVTPPLVATLAAIFLVVSGTSAAIPDTLLSAMDLLGQATVPLAVFILGATLGSISLKDMPPFTDVIRVTGVKFILMPAAAFAVMYGLGLYQSMPLFCSVIILQTSSPPATNLILMVRNYGGDARSVASMMLLQYLVCILAMPLWLSLWQTFTR</sequence>
<protein>
    <submittedName>
        <fullName evidence="9">AEC family transporter</fullName>
    </submittedName>
</protein>
<evidence type="ECO:0000256" key="3">
    <source>
        <dbReference type="ARBA" id="ARBA00022448"/>
    </source>
</evidence>
<keyword evidence="5 8" id="KW-0812">Transmembrane</keyword>
<evidence type="ECO:0000256" key="7">
    <source>
        <dbReference type="ARBA" id="ARBA00023136"/>
    </source>
</evidence>
<comment type="similarity">
    <text evidence="2">Belongs to the auxin efflux carrier (TC 2.A.69) family.</text>
</comment>
<dbReference type="InterPro" id="IPR038770">
    <property type="entry name" value="Na+/solute_symporter_sf"/>
</dbReference>
<evidence type="ECO:0000313" key="9">
    <source>
        <dbReference type="EMBL" id="MBG0779946.1"/>
    </source>
</evidence>
<dbReference type="Pfam" id="PF03547">
    <property type="entry name" value="Mem_trans"/>
    <property type="match status" value="1"/>
</dbReference>
<proteinExistence type="inferred from homology"/>
<organism evidence="9 10">
    <name type="scientific">Desulfotignum balticum</name>
    <dbReference type="NCBI Taxonomy" id="115781"/>
    <lineage>
        <taxon>Bacteria</taxon>
        <taxon>Pseudomonadati</taxon>
        <taxon>Thermodesulfobacteriota</taxon>
        <taxon>Desulfobacteria</taxon>
        <taxon>Desulfobacterales</taxon>
        <taxon>Desulfobacteraceae</taxon>
        <taxon>Desulfotignum</taxon>
    </lineage>
</organism>
<keyword evidence="6 8" id="KW-1133">Transmembrane helix</keyword>
<dbReference type="GO" id="GO:0055085">
    <property type="term" value="P:transmembrane transport"/>
    <property type="evidence" value="ECO:0007669"/>
    <property type="project" value="InterPro"/>
</dbReference>
<dbReference type="InterPro" id="IPR004776">
    <property type="entry name" value="Mem_transp_PIN-like"/>
</dbReference>
<dbReference type="EMBL" id="JACCQK010000509">
    <property type="protein sequence ID" value="MBG0779946.1"/>
    <property type="molecule type" value="Genomic_DNA"/>
</dbReference>
<dbReference type="GO" id="GO:0005886">
    <property type="term" value="C:plasma membrane"/>
    <property type="evidence" value="ECO:0007669"/>
    <property type="project" value="UniProtKB-SubCell"/>
</dbReference>
<feature type="transmembrane region" description="Helical" evidence="8">
    <location>
        <begin position="99"/>
        <end position="122"/>
    </location>
</feature>
<comment type="caution">
    <text evidence="9">The sequence shown here is derived from an EMBL/GenBank/DDBJ whole genome shotgun (WGS) entry which is preliminary data.</text>
</comment>
<evidence type="ECO:0000256" key="4">
    <source>
        <dbReference type="ARBA" id="ARBA00022475"/>
    </source>
</evidence>
<evidence type="ECO:0000256" key="2">
    <source>
        <dbReference type="ARBA" id="ARBA00010145"/>
    </source>
</evidence>
<keyword evidence="3" id="KW-0813">Transport</keyword>
<evidence type="ECO:0000256" key="1">
    <source>
        <dbReference type="ARBA" id="ARBA00004651"/>
    </source>
</evidence>
<accession>A0A931CYV9</accession>
<name>A0A931CYV9_9BACT</name>
<evidence type="ECO:0000256" key="8">
    <source>
        <dbReference type="SAM" id="Phobius"/>
    </source>
</evidence>
<reference evidence="9" key="1">
    <citation type="submission" date="2020-07" db="EMBL/GenBank/DDBJ databases">
        <title>Severe corrosion of carbon steel in oil field produced water can be linked to methanogenic archaea containing a special type of NiFe hydrogenase.</title>
        <authorList>
            <person name="Lahme S."/>
            <person name="Mand J."/>
            <person name="Longwell J."/>
            <person name="Smith R."/>
            <person name="Enning D."/>
        </authorList>
    </citation>
    <scope>NUCLEOTIDE SEQUENCE</scope>
    <source>
        <strain evidence="9">MIC098Bin6</strain>
    </source>
</reference>
<evidence type="ECO:0000313" key="10">
    <source>
        <dbReference type="Proteomes" id="UP000706172"/>
    </source>
</evidence>
<dbReference type="Proteomes" id="UP000706172">
    <property type="component" value="Unassembled WGS sequence"/>
</dbReference>
<feature type="transmembrane region" description="Helical" evidence="8">
    <location>
        <begin position="6"/>
        <end position="27"/>
    </location>
</feature>
<dbReference type="PANTHER" id="PTHR36838:SF3">
    <property type="entry name" value="TRANSPORTER AUXIN EFFLUX CARRIER EC FAMILY"/>
    <property type="match status" value="1"/>
</dbReference>
<evidence type="ECO:0000256" key="6">
    <source>
        <dbReference type="ARBA" id="ARBA00022989"/>
    </source>
</evidence>
<dbReference type="Gene3D" id="1.20.1530.20">
    <property type="match status" value="1"/>
</dbReference>
<keyword evidence="4" id="KW-1003">Cell membrane</keyword>
<feature type="transmembrane region" description="Helical" evidence="8">
    <location>
        <begin position="199"/>
        <end position="219"/>
    </location>
</feature>
<dbReference type="AlphaFoldDB" id="A0A931CYV9"/>
<gene>
    <name evidence="9" type="ORF">H0S81_08475</name>
</gene>
<keyword evidence="7 8" id="KW-0472">Membrane</keyword>
<feature type="transmembrane region" description="Helical" evidence="8">
    <location>
        <begin position="128"/>
        <end position="147"/>
    </location>
</feature>
<feature type="transmembrane region" description="Helical" evidence="8">
    <location>
        <begin position="231"/>
        <end position="250"/>
    </location>
</feature>
<feature type="transmembrane region" description="Helical" evidence="8">
    <location>
        <begin position="289"/>
        <end position="310"/>
    </location>
</feature>
<feature type="transmembrane region" description="Helical" evidence="8">
    <location>
        <begin position="168"/>
        <end position="187"/>
    </location>
</feature>
<feature type="transmembrane region" description="Helical" evidence="8">
    <location>
        <begin position="39"/>
        <end position="58"/>
    </location>
</feature>
<dbReference type="PANTHER" id="PTHR36838">
    <property type="entry name" value="AUXIN EFFLUX CARRIER FAMILY PROTEIN"/>
    <property type="match status" value="1"/>
</dbReference>
<evidence type="ECO:0000256" key="5">
    <source>
        <dbReference type="ARBA" id="ARBA00022692"/>
    </source>
</evidence>